<name>A0A1Y4T6T1_9FIRM</name>
<dbReference type="Proteomes" id="UP000195305">
    <property type="component" value="Unassembled WGS sequence"/>
</dbReference>
<feature type="transmembrane region" description="Helical" evidence="1">
    <location>
        <begin position="46"/>
        <end position="64"/>
    </location>
</feature>
<comment type="caution">
    <text evidence="2">The sequence shown here is derived from an EMBL/GenBank/DDBJ whole genome shotgun (WGS) entry which is preliminary data.</text>
</comment>
<evidence type="ECO:0000313" key="3">
    <source>
        <dbReference type="Proteomes" id="UP000195305"/>
    </source>
</evidence>
<gene>
    <name evidence="2" type="ORF">B5E75_00625</name>
</gene>
<accession>A0A1Y4T6T1</accession>
<evidence type="ECO:0000256" key="1">
    <source>
        <dbReference type="SAM" id="Phobius"/>
    </source>
</evidence>
<evidence type="ECO:0000313" key="2">
    <source>
        <dbReference type="EMBL" id="OUQ36673.1"/>
    </source>
</evidence>
<proteinExistence type="predicted"/>
<dbReference type="EMBL" id="NFLJ01000001">
    <property type="protein sequence ID" value="OUQ36673.1"/>
    <property type="molecule type" value="Genomic_DNA"/>
</dbReference>
<keyword evidence="3" id="KW-1185">Reference proteome</keyword>
<feature type="transmembrane region" description="Helical" evidence="1">
    <location>
        <begin position="14"/>
        <end position="34"/>
    </location>
</feature>
<sequence>MLSELFQTDGFHTLIYLTWFILPFLFVFSFAFGIKNEVHKKTGFNFALLVASISLLFMFAMILFM</sequence>
<keyword evidence="1" id="KW-1133">Transmembrane helix</keyword>
<keyword evidence="1" id="KW-0472">Membrane</keyword>
<reference evidence="2 3" key="1">
    <citation type="journal article" date="2018" name="BMC Genomics">
        <title>Whole genome sequencing and function prediction of 133 gut anaerobes isolated from chicken caecum in pure cultures.</title>
        <authorList>
            <person name="Medvecky M."/>
            <person name="Cejkova D."/>
            <person name="Polansky O."/>
            <person name="Karasova D."/>
            <person name="Kubasova T."/>
            <person name="Cizek A."/>
            <person name="Rychlik I."/>
        </authorList>
    </citation>
    <scope>NUCLEOTIDE SEQUENCE [LARGE SCALE GENOMIC DNA]</scope>
    <source>
        <strain evidence="2 3">An13</strain>
    </source>
</reference>
<organism evidence="2 3">
    <name type="scientific">Massilimicrobiota timonensis</name>
    <dbReference type="NCBI Taxonomy" id="1776392"/>
    <lineage>
        <taxon>Bacteria</taxon>
        <taxon>Bacillati</taxon>
        <taxon>Bacillota</taxon>
        <taxon>Erysipelotrichia</taxon>
        <taxon>Erysipelotrichales</taxon>
        <taxon>Erysipelotrichaceae</taxon>
        <taxon>Massilimicrobiota</taxon>
    </lineage>
</organism>
<keyword evidence="1" id="KW-0812">Transmembrane</keyword>
<dbReference type="AlphaFoldDB" id="A0A1Y4T6T1"/>
<protein>
    <submittedName>
        <fullName evidence="2">Uncharacterized protein</fullName>
    </submittedName>
</protein>